<evidence type="ECO:0000256" key="3">
    <source>
        <dbReference type="ARBA" id="ARBA00014376"/>
    </source>
</evidence>
<reference evidence="8 9" key="1">
    <citation type="submission" date="2021-06" db="EMBL/GenBank/DDBJ databases">
        <title>Clostridia strains as spoilage organisms.</title>
        <authorList>
            <person name="Wambui J."/>
            <person name="Stephan R."/>
            <person name="Stevens M.J.A."/>
        </authorList>
    </citation>
    <scope>NUCLEOTIDE SEQUENCE [LARGE SCALE GENOMIC DNA]</scope>
    <source>
        <strain evidence="8 9">CM013</strain>
    </source>
</reference>
<keyword evidence="8" id="KW-0969">Cilium</keyword>
<evidence type="ECO:0000256" key="6">
    <source>
        <dbReference type="PIRNR" id="PIRNR002889"/>
    </source>
</evidence>
<evidence type="ECO:0000256" key="5">
    <source>
        <dbReference type="ARBA" id="ARBA00024934"/>
    </source>
</evidence>
<protein>
    <recommendedName>
        <fullName evidence="3 6">Flagellar basal body rod protein FlgB</fullName>
    </recommendedName>
</protein>
<evidence type="ECO:0000259" key="7">
    <source>
        <dbReference type="Pfam" id="PF00460"/>
    </source>
</evidence>
<dbReference type="NCBIfam" id="TIGR01396">
    <property type="entry name" value="FlgB"/>
    <property type="match status" value="1"/>
</dbReference>
<dbReference type="NCBIfam" id="NF009266">
    <property type="entry name" value="PRK12623.1"/>
    <property type="match status" value="1"/>
</dbReference>
<evidence type="ECO:0000313" key="9">
    <source>
        <dbReference type="Proteomes" id="UP000740830"/>
    </source>
</evidence>
<keyword evidence="8" id="KW-0966">Cell projection</keyword>
<comment type="subunit">
    <text evidence="6">The basal body constitutes a major portion of the flagellar organelle and consists of a number of rings mounted on a central rod.</text>
</comment>
<evidence type="ECO:0000256" key="4">
    <source>
        <dbReference type="ARBA" id="ARBA00023143"/>
    </source>
</evidence>
<dbReference type="Pfam" id="PF00460">
    <property type="entry name" value="Flg_bb_rod"/>
    <property type="match status" value="1"/>
</dbReference>
<evidence type="ECO:0000313" key="8">
    <source>
        <dbReference type="EMBL" id="MBU3218547.1"/>
    </source>
</evidence>
<comment type="caution">
    <text evidence="8">The sequence shown here is derived from an EMBL/GenBank/DDBJ whole genome shotgun (WGS) entry which is preliminary data.</text>
</comment>
<keyword evidence="8" id="KW-0282">Flagellum</keyword>
<comment type="subcellular location">
    <subcellularLocation>
        <location evidence="1 6">Bacterial flagellum basal body</location>
    </subcellularLocation>
</comment>
<feature type="domain" description="Flagellar basal body rod protein N-terminal" evidence="7">
    <location>
        <begin position="21"/>
        <end position="42"/>
    </location>
</feature>
<comment type="function">
    <text evidence="5 6">Structural component of flagellum, the bacterial motility apparatus. Part of the rod structure of flagellar basal body.</text>
</comment>
<dbReference type="InterPro" id="IPR001444">
    <property type="entry name" value="Flag_bb_rod_N"/>
</dbReference>
<dbReference type="Proteomes" id="UP000740830">
    <property type="component" value="Unassembled WGS sequence"/>
</dbReference>
<evidence type="ECO:0000256" key="1">
    <source>
        <dbReference type="ARBA" id="ARBA00004117"/>
    </source>
</evidence>
<evidence type="ECO:0000256" key="2">
    <source>
        <dbReference type="ARBA" id="ARBA00009677"/>
    </source>
</evidence>
<keyword evidence="4 6" id="KW-0975">Bacterial flagellum</keyword>
<gene>
    <name evidence="8" type="primary">flgB</name>
    <name evidence="8" type="ORF">KPL27_00295</name>
</gene>
<organism evidence="8 9">
    <name type="scientific">Clostridium algidicarnis</name>
    <dbReference type="NCBI Taxonomy" id="37659"/>
    <lineage>
        <taxon>Bacteria</taxon>
        <taxon>Bacillati</taxon>
        <taxon>Bacillota</taxon>
        <taxon>Clostridia</taxon>
        <taxon>Eubacteriales</taxon>
        <taxon>Clostridiaceae</taxon>
        <taxon>Clostridium</taxon>
    </lineage>
</organism>
<keyword evidence="9" id="KW-1185">Reference proteome</keyword>
<dbReference type="RefSeq" id="WP_216130876.1">
    <property type="nucleotide sequence ID" value="NZ_JAHLDG010000001.1"/>
</dbReference>
<dbReference type="InterPro" id="IPR006300">
    <property type="entry name" value="FlgB"/>
</dbReference>
<proteinExistence type="inferred from homology"/>
<accession>A0ABS6BZ77</accession>
<sequence length="134" mass="15119">MKSSLIPEERSYNMLKKSLDASSIRGKTIANNIANINTKGYKKYQVKFEETLNESFNEFKLKTTNEKHINKGQSYGDIEVVQDQSSSMREDGNNVDIENEKVNQAANTLMYNTLVSQANSKLSNLRYVITGGGR</sequence>
<name>A0ABS6BZ77_9CLOT</name>
<comment type="similarity">
    <text evidence="2 6">Belongs to the flagella basal body rod proteins family.</text>
</comment>
<dbReference type="EMBL" id="JAHLDG010000001">
    <property type="protein sequence ID" value="MBU3218547.1"/>
    <property type="molecule type" value="Genomic_DNA"/>
</dbReference>
<dbReference type="PIRSF" id="PIRSF002889">
    <property type="entry name" value="Rod_FlgB"/>
    <property type="match status" value="1"/>
</dbReference>